<sequence length="62" mass="7105">MHNGQAGRVVAFHWILMLKLYDGKKSVKDLKRNLYGRICMIEGKIYGIKGTNTVSKCYENTL</sequence>
<dbReference type="EMBL" id="BAABIY010000014">
    <property type="protein sequence ID" value="GAA5097504.1"/>
    <property type="molecule type" value="Genomic_DNA"/>
</dbReference>
<evidence type="ECO:0000313" key="2">
    <source>
        <dbReference type="Proteomes" id="UP001501525"/>
    </source>
</evidence>
<proteinExistence type="predicted"/>
<dbReference type="Proteomes" id="UP001501525">
    <property type="component" value="Unassembled WGS sequence"/>
</dbReference>
<name>A0ABP9MQ48_9HYPH</name>
<evidence type="ECO:0000313" key="1">
    <source>
        <dbReference type="EMBL" id="GAA5097504.1"/>
    </source>
</evidence>
<comment type="caution">
    <text evidence="1">The sequence shown here is derived from an EMBL/GenBank/DDBJ whole genome shotgun (WGS) entry which is preliminary data.</text>
</comment>
<keyword evidence="2" id="KW-1185">Reference proteome</keyword>
<gene>
    <name evidence="1" type="ORF">GCM10023260_07350</name>
</gene>
<accession>A0ABP9MQ48</accession>
<protein>
    <submittedName>
        <fullName evidence="1">Uncharacterized protein</fullName>
    </submittedName>
</protein>
<reference evidence="2" key="1">
    <citation type="journal article" date="2019" name="Int. J. Syst. Evol. Microbiol.">
        <title>The Global Catalogue of Microorganisms (GCM) 10K type strain sequencing project: providing services to taxonomists for standard genome sequencing and annotation.</title>
        <authorList>
            <consortium name="The Broad Institute Genomics Platform"/>
            <consortium name="The Broad Institute Genome Sequencing Center for Infectious Disease"/>
            <person name="Wu L."/>
            <person name="Ma J."/>
        </authorList>
    </citation>
    <scope>NUCLEOTIDE SEQUENCE [LARGE SCALE GENOMIC DNA]</scope>
    <source>
        <strain evidence="2">JCM 17706</strain>
    </source>
</reference>
<organism evidence="1 2">
    <name type="scientific">Bartonella acomydis</name>
    <dbReference type="NCBI Taxonomy" id="686234"/>
    <lineage>
        <taxon>Bacteria</taxon>
        <taxon>Pseudomonadati</taxon>
        <taxon>Pseudomonadota</taxon>
        <taxon>Alphaproteobacteria</taxon>
        <taxon>Hyphomicrobiales</taxon>
        <taxon>Bartonellaceae</taxon>
        <taxon>Bartonella</taxon>
    </lineage>
</organism>